<comment type="caution">
    <text evidence="1">The sequence shown here is derived from an EMBL/GenBank/DDBJ whole genome shotgun (WGS) entry which is preliminary data.</text>
</comment>
<evidence type="ECO:0000313" key="1">
    <source>
        <dbReference type="EMBL" id="CAH1423878.1"/>
    </source>
</evidence>
<dbReference type="Proteomes" id="UP001157418">
    <property type="component" value="Unassembled WGS sequence"/>
</dbReference>
<name>A0AAU9M778_9ASTR</name>
<sequence>MKILWFSTTSGDDWRWIFRCSCGTDLICQRADLKKKWWLAGADMSWKEDTTITMVVHHISGSRFETPTTYVSVIVGGWRLRCGGVVSGGVTSGETVVDGGGCGGVHHKWLKEVKGFVLGK</sequence>
<gene>
    <name evidence="1" type="ORF">LVIROSA_LOCUS11130</name>
</gene>
<accession>A0AAU9M778</accession>
<keyword evidence="2" id="KW-1185">Reference proteome</keyword>
<organism evidence="1 2">
    <name type="scientific">Lactuca virosa</name>
    <dbReference type="NCBI Taxonomy" id="75947"/>
    <lineage>
        <taxon>Eukaryota</taxon>
        <taxon>Viridiplantae</taxon>
        <taxon>Streptophyta</taxon>
        <taxon>Embryophyta</taxon>
        <taxon>Tracheophyta</taxon>
        <taxon>Spermatophyta</taxon>
        <taxon>Magnoliopsida</taxon>
        <taxon>eudicotyledons</taxon>
        <taxon>Gunneridae</taxon>
        <taxon>Pentapetalae</taxon>
        <taxon>asterids</taxon>
        <taxon>campanulids</taxon>
        <taxon>Asterales</taxon>
        <taxon>Asteraceae</taxon>
        <taxon>Cichorioideae</taxon>
        <taxon>Cichorieae</taxon>
        <taxon>Lactucinae</taxon>
        <taxon>Lactuca</taxon>
    </lineage>
</organism>
<evidence type="ECO:0000313" key="2">
    <source>
        <dbReference type="Proteomes" id="UP001157418"/>
    </source>
</evidence>
<reference evidence="1 2" key="1">
    <citation type="submission" date="2022-01" db="EMBL/GenBank/DDBJ databases">
        <authorList>
            <person name="Xiong W."/>
            <person name="Schranz E."/>
        </authorList>
    </citation>
    <scope>NUCLEOTIDE SEQUENCE [LARGE SCALE GENOMIC DNA]</scope>
</reference>
<dbReference type="EMBL" id="CAKMRJ010001143">
    <property type="protein sequence ID" value="CAH1423878.1"/>
    <property type="molecule type" value="Genomic_DNA"/>
</dbReference>
<proteinExistence type="predicted"/>
<dbReference type="AlphaFoldDB" id="A0AAU9M778"/>
<protein>
    <submittedName>
        <fullName evidence="1">Uncharacterized protein</fullName>
    </submittedName>
</protein>